<dbReference type="SMART" id="SM00490">
    <property type="entry name" value="HELICc"/>
    <property type="match status" value="1"/>
</dbReference>
<dbReference type="PROSITE" id="PS51192">
    <property type="entry name" value="HELICASE_ATP_BIND_1"/>
    <property type="match status" value="1"/>
</dbReference>
<keyword evidence="9" id="KW-0862">Zinc</keyword>
<dbReference type="NCBIfam" id="TIGR00614">
    <property type="entry name" value="recQ_fam"/>
    <property type="match status" value="1"/>
</dbReference>
<dbReference type="NCBIfam" id="TIGR01389">
    <property type="entry name" value="recQ"/>
    <property type="match status" value="1"/>
</dbReference>
<dbReference type="FunFam" id="1.10.150.80:FF:000002">
    <property type="entry name" value="ATP-dependent DNA helicase RecQ"/>
    <property type="match status" value="1"/>
</dbReference>
<evidence type="ECO:0000256" key="4">
    <source>
        <dbReference type="ARBA" id="ARBA00022723"/>
    </source>
</evidence>
<dbReference type="GO" id="GO:0006281">
    <property type="term" value="P:DNA repair"/>
    <property type="evidence" value="ECO:0007669"/>
    <property type="project" value="UniProtKB-KW"/>
</dbReference>
<dbReference type="Pfam" id="PF00270">
    <property type="entry name" value="DEAD"/>
    <property type="match status" value="1"/>
</dbReference>
<dbReference type="SMART" id="SM00341">
    <property type="entry name" value="HRDC"/>
    <property type="match status" value="1"/>
</dbReference>
<dbReference type="InterPro" id="IPR027417">
    <property type="entry name" value="P-loop_NTPase"/>
</dbReference>
<keyword evidence="11" id="KW-0238">DNA-binding</keyword>
<evidence type="ECO:0000256" key="14">
    <source>
        <dbReference type="ARBA" id="ARBA00023235"/>
    </source>
</evidence>
<sequence length="653" mass="71271">MGVADDTAARALAALKRYFGYDSFRPGQEGLVETIMSGRDVLGVMPTGAGKSVCYQIPAALLPGVTIVVSPLISLMRDQVDALNDAGLSSAYINTTQDPHEQGMVLAQAAAGQVRLLYVAPERLETERFRRFAAHVPIALIAVDEAHCVSQWGQDFRSAYLGIGEFIASLPQRPAVAAFTATATERVRHDIVTLLGLRDPLVTVTGFDRPNLYFDVIRLENKHKAAWVAQYIAAHPQDSGIVYCSTRKETEALAEAINRTVPQLRAAAGGGGAEPGPIAVAYHGGMLADQRGRAQRDFVTDRVPVVVATNAFGMGIDKSNVRFVIHHNMPESIEAYYQEAGRAGRDGEPSRCTLLWNEGDIVTRRRLLDADNENERLNPEEREVVRMSRRRLLDGMIGYCRTTDCLHRYMTRYFGEPDDGRDARCGNCSNCQSTFETIDVTDIARAISLCVHDVNQGFGSGKIVAVLRGSRAQDVVSRGLDRCPSYGMLRDVPEARVRDVLSQMATDGFLFISEGRLPIVCFGPRAAETAADGFHYEIKRVERRKGGAAGSGAAPRHGYGVHDVGGPDAVAAQEAAELTEGDEALFERLRALRRDIAQEIGKPPYIVFSDKTLRDMCAKRPASPEEFLAVNGVGENKLNLYGERFLAAIAESV</sequence>
<dbReference type="Gene3D" id="1.10.150.80">
    <property type="entry name" value="HRDC domain"/>
    <property type="match status" value="1"/>
</dbReference>
<dbReference type="InterPro" id="IPR004589">
    <property type="entry name" value="DNA_helicase_ATP-dep_RecQ"/>
</dbReference>
<comment type="catalytic activity">
    <reaction evidence="15">
        <text>Couples ATP hydrolysis with the unwinding of duplex DNA by translocating in the 3'-5' direction.</text>
        <dbReference type="EC" id="5.6.2.4"/>
    </reaction>
</comment>
<keyword evidence="12" id="KW-0233">DNA recombination</keyword>
<dbReference type="Pfam" id="PF09382">
    <property type="entry name" value="RQC"/>
    <property type="match status" value="1"/>
</dbReference>
<evidence type="ECO:0000256" key="15">
    <source>
        <dbReference type="ARBA" id="ARBA00034617"/>
    </source>
</evidence>
<keyword evidence="8 20" id="KW-0347">Helicase</keyword>
<dbReference type="GO" id="GO:0016787">
    <property type="term" value="F:hydrolase activity"/>
    <property type="evidence" value="ECO:0007669"/>
    <property type="project" value="UniProtKB-KW"/>
</dbReference>
<reference evidence="20" key="2">
    <citation type="submission" date="2021-09" db="EMBL/GenBank/DDBJ databases">
        <authorList>
            <person name="Gilroy R."/>
        </authorList>
    </citation>
    <scope>NUCLEOTIDE SEQUENCE</scope>
    <source>
        <strain evidence="20">ChiBcolR7-4860</strain>
    </source>
</reference>
<dbReference type="InterPro" id="IPR036390">
    <property type="entry name" value="WH_DNA-bd_sf"/>
</dbReference>
<dbReference type="Pfam" id="PF00271">
    <property type="entry name" value="Helicase_C"/>
    <property type="match status" value="1"/>
</dbReference>
<dbReference type="GO" id="GO:0005737">
    <property type="term" value="C:cytoplasm"/>
    <property type="evidence" value="ECO:0007669"/>
    <property type="project" value="TreeGrafter"/>
</dbReference>
<evidence type="ECO:0000256" key="16">
    <source>
        <dbReference type="NCBIfam" id="TIGR01389"/>
    </source>
</evidence>
<organism evidence="20 21">
    <name type="scientific">Bifidobacterium pullorum subsp. gallinarum</name>
    <dbReference type="NCBI Taxonomy" id="78344"/>
    <lineage>
        <taxon>Bacteria</taxon>
        <taxon>Bacillati</taxon>
        <taxon>Actinomycetota</taxon>
        <taxon>Actinomycetes</taxon>
        <taxon>Bifidobacteriales</taxon>
        <taxon>Bifidobacteriaceae</taxon>
        <taxon>Bifidobacterium</taxon>
    </lineage>
</organism>
<dbReference type="InterPro" id="IPR002121">
    <property type="entry name" value="HRDC_dom"/>
</dbReference>
<dbReference type="GO" id="GO:0009432">
    <property type="term" value="P:SOS response"/>
    <property type="evidence" value="ECO:0007669"/>
    <property type="project" value="UniProtKB-UniRule"/>
</dbReference>
<evidence type="ECO:0000259" key="19">
    <source>
        <dbReference type="PROSITE" id="PS51194"/>
    </source>
</evidence>
<dbReference type="PROSITE" id="PS50967">
    <property type="entry name" value="HRDC"/>
    <property type="match status" value="1"/>
</dbReference>
<dbReference type="GO" id="GO:0043590">
    <property type="term" value="C:bacterial nucleoid"/>
    <property type="evidence" value="ECO:0007669"/>
    <property type="project" value="TreeGrafter"/>
</dbReference>
<evidence type="ECO:0000256" key="10">
    <source>
        <dbReference type="ARBA" id="ARBA00022840"/>
    </source>
</evidence>
<evidence type="ECO:0000256" key="12">
    <source>
        <dbReference type="ARBA" id="ARBA00023172"/>
    </source>
</evidence>
<dbReference type="PANTHER" id="PTHR13710:SF105">
    <property type="entry name" value="ATP-DEPENDENT DNA HELICASE Q1"/>
    <property type="match status" value="1"/>
</dbReference>
<dbReference type="GO" id="GO:0046872">
    <property type="term" value="F:metal ion binding"/>
    <property type="evidence" value="ECO:0007669"/>
    <property type="project" value="UniProtKB-KW"/>
</dbReference>
<keyword evidence="13" id="KW-0234">DNA repair</keyword>
<evidence type="ECO:0000256" key="7">
    <source>
        <dbReference type="ARBA" id="ARBA00022801"/>
    </source>
</evidence>
<dbReference type="GO" id="GO:0006260">
    <property type="term" value="P:DNA replication"/>
    <property type="evidence" value="ECO:0007669"/>
    <property type="project" value="InterPro"/>
</dbReference>
<evidence type="ECO:0000256" key="6">
    <source>
        <dbReference type="ARBA" id="ARBA00022763"/>
    </source>
</evidence>
<dbReference type="FunFam" id="3.40.50.300:FF:001389">
    <property type="entry name" value="ATP-dependent DNA helicase RecQ"/>
    <property type="match status" value="1"/>
</dbReference>
<dbReference type="SUPFAM" id="SSF47819">
    <property type="entry name" value="HRDC-like"/>
    <property type="match status" value="1"/>
</dbReference>
<evidence type="ECO:0000256" key="1">
    <source>
        <dbReference type="ARBA" id="ARBA00001946"/>
    </source>
</evidence>
<dbReference type="EMBL" id="DYUX01000015">
    <property type="protein sequence ID" value="HJG41668.1"/>
    <property type="molecule type" value="Genomic_DNA"/>
</dbReference>
<evidence type="ECO:0000256" key="3">
    <source>
        <dbReference type="ARBA" id="ARBA00005446"/>
    </source>
</evidence>
<dbReference type="AlphaFoldDB" id="A0A921IW70"/>
<dbReference type="InterPro" id="IPR014001">
    <property type="entry name" value="Helicase_ATP-bd"/>
</dbReference>
<evidence type="ECO:0000256" key="5">
    <source>
        <dbReference type="ARBA" id="ARBA00022741"/>
    </source>
</evidence>
<evidence type="ECO:0000313" key="20">
    <source>
        <dbReference type="EMBL" id="HJG41668.1"/>
    </source>
</evidence>
<keyword evidence="4" id="KW-0479">Metal-binding</keyword>
<evidence type="ECO:0000256" key="8">
    <source>
        <dbReference type="ARBA" id="ARBA00022806"/>
    </source>
</evidence>
<dbReference type="GO" id="GO:0003677">
    <property type="term" value="F:DNA binding"/>
    <property type="evidence" value="ECO:0007669"/>
    <property type="project" value="UniProtKB-KW"/>
</dbReference>
<dbReference type="RefSeq" id="WP_278711196.1">
    <property type="nucleotide sequence ID" value="NZ_DYUX01000015.1"/>
</dbReference>
<dbReference type="GO" id="GO:0009378">
    <property type="term" value="F:four-way junction helicase activity"/>
    <property type="evidence" value="ECO:0007669"/>
    <property type="project" value="TreeGrafter"/>
</dbReference>
<dbReference type="PANTHER" id="PTHR13710">
    <property type="entry name" value="DNA HELICASE RECQ FAMILY MEMBER"/>
    <property type="match status" value="1"/>
</dbReference>
<dbReference type="SMART" id="SM00487">
    <property type="entry name" value="DEXDc"/>
    <property type="match status" value="1"/>
</dbReference>
<dbReference type="SMART" id="SM00956">
    <property type="entry name" value="RQC"/>
    <property type="match status" value="1"/>
</dbReference>
<evidence type="ECO:0000256" key="2">
    <source>
        <dbReference type="ARBA" id="ARBA00001947"/>
    </source>
</evidence>
<comment type="cofactor">
    <cofactor evidence="1">
        <name>Mg(2+)</name>
        <dbReference type="ChEBI" id="CHEBI:18420"/>
    </cofactor>
</comment>
<dbReference type="Pfam" id="PF16124">
    <property type="entry name" value="RecQ_Zn_bind"/>
    <property type="match status" value="1"/>
</dbReference>
<dbReference type="PROSITE" id="PS51194">
    <property type="entry name" value="HELICASE_CTER"/>
    <property type="match status" value="1"/>
</dbReference>
<dbReference type="InterPro" id="IPR006293">
    <property type="entry name" value="DNA_helicase_ATP-dep_RecQ_bac"/>
</dbReference>
<feature type="domain" description="Helicase ATP-binding" evidence="18">
    <location>
        <begin position="32"/>
        <end position="201"/>
    </location>
</feature>
<dbReference type="InterPro" id="IPR011545">
    <property type="entry name" value="DEAD/DEAH_box_helicase_dom"/>
</dbReference>
<keyword evidence="7 20" id="KW-0378">Hydrolase</keyword>
<dbReference type="GO" id="GO:0030894">
    <property type="term" value="C:replisome"/>
    <property type="evidence" value="ECO:0007669"/>
    <property type="project" value="TreeGrafter"/>
</dbReference>
<dbReference type="InterPro" id="IPR036388">
    <property type="entry name" value="WH-like_DNA-bd_sf"/>
</dbReference>
<evidence type="ECO:0000256" key="9">
    <source>
        <dbReference type="ARBA" id="ARBA00022833"/>
    </source>
</evidence>
<protein>
    <recommendedName>
        <fullName evidence="16">DNA helicase RecQ</fullName>
        <ecNumber evidence="16">5.6.2.4</ecNumber>
    </recommendedName>
</protein>
<accession>A0A921IW70</accession>
<proteinExistence type="inferred from homology"/>
<dbReference type="SUPFAM" id="SSF52540">
    <property type="entry name" value="P-loop containing nucleoside triphosphate hydrolases"/>
    <property type="match status" value="1"/>
</dbReference>
<keyword evidence="14" id="KW-0413">Isomerase</keyword>
<dbReference type="GO" id="GO:0005524">
    <property type="term" value="F:ATP binding"/>
    <property type="evidence" value="ECO:0007669"/>
    <property type="project" value="UniProtKB-KW"/>
</dbReference>
<evidence type="ECO:0000256" key="13">
    <source>
        <dbReference type="ARBA" id="ARBA00023204"/>
    </source>
</evidence>
<dbReference type="InterPro" id="IPR010997">
    <property type="entry name" value="HRDC-like_sf"/>
</dbReference>
<keyword evidence="10" id="KW-0067">ATP-binding</keyword>
<dbReference type="Gene3D" id="3.40.50.300">
    <property type="entry name" value="P-loop containing nucleotide triphosphate hydrolases"/>
    <property type="match status" value="2"/>
</dbReference>
<dbReference type="Pfam" id="PF00570">
    <property type="entry name" value="HRDC"/>
    <property type="match status" value="1"/>
</dbReference>
<dbReference type="GO" id="GO:0006310">
    <property type="term" value="P:DNA recombination"/>
    <property type="evidence" value="ECO:0007669"/>
    <property type="project" value="UniProtKB-UniRule"/>
</dbReference>
<dbReference type="InterPro" id="IPR018982">
    <property type="entry name" value="RQC_domain"/>
</dbReference>
<dbReference type="InterPro" id="IPR001650">
    <property type="entry name" value="Helicase_C-like"/>
</dbReference>
<reference evidence="20" key="1">
    <citation type="journal article" date="2021" name="PeerJ">
        <title>Extensive microbial diversity within the chicken gut microbiome revealed by metagenomics and culture.</title>
        <authorList>
            <person name="Gilroy R."/>
            <person name="Ravi A."/>
            <person name="Getino M."/>
            <person name="Pursley I."/>
            <person name="Horton D.L."/>
            <person name="Alikhan N.F."/>
            <person name="Baker D."/>
            <person name="Gharbi K."/>
            <person name="Hall N."/>
            <person name="Watson M."/>
            <person name="Adriaenssens E.M."/>
            <person name="Foster-Nyarko E."/>
            <person name="Jarju S."/>
            <person name="Secka A."/>
            <person name="Antonio M."/>
            <person name="Oren A."/>
            <person name="Chaudhuri R.R."/>
            <person name="La Ragione R."/>
            <person name="Hildebrand F."/>
            <person name="Pallen M.J."/>
        </authorList>
    </citation>
    <scope>NUCLEOTIDE SEQUENCE</scope>
    <source>
        <strain evidence="20">ChiBcolR7-4860</strain>
    </source>
</reference>
<evidence type="ECO:0000259" key="18">
    <source>
        <dbReference type="PROSITE" id="PS51192"/>
    </source>
</evidence>
<comment type="cofactor">
    <cofactor evidence="2">
        <name>Zn(2+)</name>
        <dbReference type="ChEBI" id="CHEBI:29105"/>
    </cofactor>
</comment>
<dbReference type="EC" id="5.6.2.4" evidence="16"/>
<dbReference type="Gene3D" id="1.10.10.10">
    <property type="entry name" value="Winged helix-like DNA-binding domain superfamily/Winged helix DNA-binding domain"/>
    <property type="match status" value="1"/>
</dbReference>
<dbReference type="GO" id="GO:0043138">
    <property type="term" value="F:3'-5' DNA helicase activity"/>
    <property type="evidence" value="ECO:0007669"/>
    <property type="project" value="UniProtKB-EC"/>
</dbReference>
<comment type="caution">
    <text evidence="20">The sequence shown here is derived from an EMBL/GenBank/DDBJ whole genome shotgun (WGS) entry which is preliminary data.</text>
</comment>
<feature type="domain" description="HRDC" evidence="17">
    <location>
        <begin position="579"/>
        <end position="653"/>
    </location>
</feature>
<dbReference type="InterPro" id="IPR044876">
    <property type="entry name" value="HRDC_dom_sf"/>
</dbReference>
<keyword evidence="5" id="KW-0547">Nucleotide-binding</keyword>
<keyword evidence="6" id="KW-0227">DNA damage</keyword>
<name>A0A921IW70_9BIFI</name>
<feature type="domain" description="Helicase C-terminal" evidence="19">
    <location>
        <begin position="227"/>
        <end position="393"/>
    </location>
</feature>
<dbReference type="CDD" id="cd17920">
    <property type="entry name" value="DEXHc_RecQ"/>
    <property type="match status" value="1"/>
</dbReference>
<dbReference type="InterPro" id="IPR032284">
    <property type="entry name" value="RecQ_Zn-bd"/>
</dbReference>
<evidence type="ECO:0000313" key="21">
    <source>
        <dbReference type="Proteomes" id="UP000786560"/>
    </source>
</evidence>
<comment type="similarity">
    <text evidence="3">Belongs to the helicase family. RecQ subfamily.</text>
</comment>
<evidence type="ECO:0000256" key="11">
    <source>
        <dbReference type="ARBA" id="ARBA00023125"/>
    </source>
</evidence>
<gene>
    <name evidence="20" type="primary">recQ</name>
    <name evidence="20" type="ORF">K8U73_04675</name>
</gene>
<dbReference type="SUPFAM" id="SSF46785">
    <property type="entry name" value="Winged helix' DNA-binding domain"/>
    <property type="match status" value="1"/>
</dbReference>
<dbReference type="Proteomes" id="UP000786560">
    <property type="component" value="Unassembled WGS sequence"/>
</dbReference>
<evidence type="ECO:0000259" key="17">
    <source>
        <dbReference type="PROSITE" id="PS50967"/>
    </source>
</evidence>